<organism evidence="2 3">
    <name type="scientific">Trichomonas vaginalis (strain ATCC PRA-98 / G3)</name>
    <dbReference type="NCBI Taxonomy" id="412133"/>
    <lineage>
        <taxon>Eukaryota</taxon>
        <taxon>Metamonada</taxon>
        <taxon>Parabasalia</taxon>
        <taxon>Trichomonadida</taxon>
        <taxon>Trichomonadidae</taxon>
        <taxon>Trichomonas</taxon>
    </lineage>
</organism>
<dbReference type="KEGG" id="tva:4759905"/>
<sequence length="226" mass="23660">MCSKFCKSMIQTYVSAALGSVVSNAVVRGISGAQTPIDWAGVAIGGLQTGTAFISYPVALKILSDHCESFKKDLESPNGNKAKVYILGGALGAAIIAVVNFPLSKLNQARQGKCEKKGCCACNFAKGMAGTFVDQLGASIGFAATNNTLGPMIPVPHNSFLAYLRANSLVQISNVGGKLLSYPILAYRHGATLPGLLGGYFRTAHGPWITGDACNFFKGVFTCILE</sequence>
<keyword evidence="3" id="KW-1185">Reference proteome</keyword>
<dbReference type="Proteomes" id="UP000001542">
    <property type="component" value="Unassembled WGS sequence"/>
</dbReference>
<evidence type="ECO:0000313" key="2">
    <source>
        <dbReference type="EMBL" id="EAY02077.1"/>
    </source>
</evidence>
<dbReference type="AlphaFoldDB" id="A2EZ28"/>
<dbReference type="RefSeq" id="XP_001330530.1">
    <property type="nucleotide sequence ID" value="XM_001330495.1"/>
</dbReference>
<dbReference type="InParanoid" id="A2EZ28"/>
<gene>
    <name evidence="2" type="ORF">TVAG_485120</name>
</gene>
<accession>A2EZ28</accession>
<evidence type="ECO:0000313" key="3">
    <source>
        <dbReference type="Proteomes" id="UP000001542"/>
    </source>
</evidence>
<reference evidence="2" key="2">
    <citation type="journal article" date="2007" name="Science">
        <title>Draft genome sequence of the sexually transmitted pathogen Trichomonas vaginalis.</title>
        <authorList>
            <person name="Carlton J.M."/>
            <person name="Hirt R.P."/>
            <person name="Silva J.C."/>
            <person name="Delcher A.L."/>
            <person name="Schatz M."/>
            <person name="Zhao Q."/>
            <person name="Wortman J.R."/>
            <person name="Bidwell S.L."/>
            <person name="Alsmark U.C.M."/>
            <person name="Besteiro S."/>
            <person name="Sicheritz-Ponten T."/>
            <person name="Noel C.J."/>
            <person name="Dacks J.B."/>
            <person name="Foster P.G."/>
            <person name="Simillion C."/>
            <person name="Van de Peer Y."/>
            <person name="Miranda-Saavedra D."/>
            <person name="Barton G.J."/>
            <person name="Westrop G.D."/>
            <person name="Mueller S."/>
            <person name="Dessi D."/>
            <person name="Fiori P.L."/>
            <person name="Ren Q."/>
            <person name="Paulsen I."/>
            <person name="Zhang H."/>
            <person name="Bastida-Corcuera F.D."/>
            <person name="Simoes-Barbosa A."/>
            <person name="Brown M.T."/>
            <person name="Hayes R.D."/>
            <person name="Mukherjee M."/>
            <person name="Okumura C.Y."/>
            <person name="Schneider R."/>
            <person name="Smith A.J."/>
            <person name="Vanacova S."/>
            <person name="Villalvazo M."/>
            <person name="Haas B.J."/>
            <person name="Pertea M."/>
            <person name="Feldblyum T.V."/>
            <person name="Utterback T.R."/>
            <person name="Shu C.L."/>
            <person name="Osoegawa K."/>
            <person name="de Jong P.J."/>
            <person name="Hrdy I."/>
            <person name="Horvathova L."/>
            <person name="Zubacova Z."/>
            <person name="Dolezal P."/>
            <person name="Malik S.B."/>
            <person name="Logsdon J.M. Jr."/>
            <person name="Henze K."/>
            <person name="Gupta A."/>
            <person name="Wang C.C."/>
            <person name="Dunne R.L."/>
            <person name="Upcroft J.A."/>
            <person name="Upcroft P."/>
            <person name="White O."/>
            <person name="Salzberg S.L."/>
            <person name="Tang P."/>
            <person name="Chiu C.-H."/>
            <person name="Lee Y.-S."/>
            <person name="Embley T.M."/>
            <person name="Coombs G.H."/>
            <person name="Mottram J.C."/>
            <person name="Tachezy J."/>
            <person name="Fraser-Liggett C.M."/>
            <person name="Johnson P.J."/>
        </authorList>
    </citation>
    <scope>NUCLEOTIDE SEQUENCE [LARGE SCALE GENOMIC DNA]</scope>
    <source>
        <strain evidence="2">G3</strain>
    </source>
</reference>
<keyword evidence="1" id="KW-1133">Transmembrane helix</keyword>
<keyword evidence="1" id="KW-0812">Transmembrane</keyword>
<name>A2EZ28_TRIV3</name>
<dbReference type="EMBL" id="DS113547">
    <property type="protein sequence ID" value="EAY02077.1"/>
    <property type="molecule type" value="Genomic_DNA"/>
</dbReference>
<proteinExistence type="predicted"/>
<feature type="transmembrane region" description="Helical" evidence="1">
    <location>
        <begin position="84"/>
        <end position="103"/>
    </location>
</feature>
<evidence type="ECO:0000256" key="1">
    <source>
        <dbReference type="SAM" id="Phobius"/>
    </source>
</evidence>
<dbReference type="VEuPathDB" id="TrichDB:TVAG_485120"/>
<evidence type="ECO:0008006" key="4">
    <source>
        <dbReference type="Google" id="ProtNLM"/>
    </source>
</evidence>
<dbReference type="VEuPathDB" id="TrichDB:TVAGG3_0754020"/>
<reference evidence="2" key="1">
    <citation type="submission" date="2006-10" db="EMBL/GenBank/DDBJ databases">
        <authorList>
            <person name="Amadeo P."/>
            <person name="Zhao Q."/>
            <person name="Wortman J."/>
            <person name="Fraser-Liggett C."/>
            <person name="Carlton J."/>
        </authorList>
    </citation>
    <scope>NUCLEOTIDE SEQUENCE</scope>
    <source>
        <strain evidence="2">G3</strain>
    </source>
</reference>
<feature type="transmembrane region" description="Helical" evidence="1">
    <location>
        <begin position="39"/>
        <end position="63"/>
    </location>
</feature>
<dbReference type="OrthoDB" id="10261167at2759"/>
<keyword evidence="1" id="KW-0472">Membrane</keyword>
<protein>
    <recommendedName>
        <fullName evidence="4">Mitochondrial carrier protein</fullName>
    </recommendedName>
</protein>